<dbReference type="RefSeq" id="WP_270156751.1">
    <property type="nucleotide sequence ID" value="NZ_JAPNNL010000085.1"/>
</dbReference>
<organism evidence="2 3">
    <name type="scientific">Nonomuraea corallina</name>
    <dbReference type="NCBI Taxonomy" id="2989783"/>
    <lineage>
        <taxon>Bacteria</taxon>
        <taxon>Bacillati</taxon>
        <taxon>Actinomycetota</taxon>
        <taxon>Actinomycetes</taxon>
        <taxon>Streptosporangiales</taxon>
        <taxon>Streptosporangiaceae</taxon>
        <taxon>Nonomuraea</taxon>
    </lineage>
</organism>
<sequence>MRDFPDGFGAADLVTALREFGVAADEVAYAPVGFGDYHWTVRGADGRRWFATVADPARKEQGLPGLRRAMETAAVLRERDGLEFVVAPVRSRGGDPVVVTSRYAVTLFPWEPGASGEFGQEQAAGERDRLLALLGDLHGRVPPEVTPLAVLDVPGRDRLEATLESPGGGGPFSAGARALVDAHAGAVLERLAEFDRLAARVRERGDGLVVTHGEPHPGNLIRRDDGSLLLVDWDTVGLAAPERDLSVVSSDPAGLEAYTRATGRRVDAAALALYRLRWALADVADFAVLLCGPHERTPDTETARDGLAWTVERLAAGPWSPPG</sequence>
<dbReference type="Proteomes" id="UP001144036">
    <property type="component" value="Unassembled WGS sequence"/>
</dbReference>
<gene>
    <name evidence="2" type="ORF">OUY22_20910</name>
</gene>
<dbReference type="SUPFAM" id="SSF56112">
    <property type="entry name" value="Protein kinase-like (PK-like)"/>
    <property type="match status" value="1"/>
</dbReference>
<proteinExistence type="predicted"/>
<dbReference type="InterPro" id="IPR002575">
    <property type="entry name" value="Aminoglycoside_PTrfase"/>
</dbReference>
<evidence type="ECO:0000259" key="1">
    <source>
        <dbReference type="Pfam" id="PF01636"/>
    </source>
</evidence>
<comment type="caution">
    <text evidence="2">The sequence shown here is derived from an EMBL/GenBank/DDBJ whole genome shotgun (WGS) entry which is preliminary data.</text>
</comment>
<accession>A0ABT4SFA3</accession>
<dbReference type="EMBL" id="JAPNNL010000085">
    <property type="protein sequence ID" value="MDA0635889.1"/>
    <property type="molecule type" value="Genomic_DNA"/>
</dbReference>
<evidence type="ECO:0000313" key="3">
    <source>
        <dbReference type="Proteomes" id="UP001144036"/>
    </source>
</evidence>
<feature type="domain" description="Aminoglycoside phosphotransferase" evidence="1">
    <location>
        <begin position="37"/>
        <end position="273"/>
    </location>
</feature>
<dbReference type="Gene3D" id="1.10.510.10">
    <property type="entry name" value="Transferase(Phosphotransferase) domain 1"/>
    <property type="match status" value="1"/>
</dbReference>
<protein>
    <submittedName>
        <fullName evidence="2">Phosphotransferase</fullName>
    </submittedName>
</protein>
<evidence type="ECO:0000313" key="2">
    <source>
        <dbReference type="EMBL" id="MDA0635889.1"/>
    </source>
</evidence>
<name>A0ABT4SFA3_9ACTN</name>
<dbReference type="Pfam" id="PF01636">
    <property type="entry name" value="APH"/>
    <property type="match status" value="1"/>
</dbReference>
<dbReference type="InterPro" id="IPR011009">
    <property type="entry name" value="Kinase-like_dom_sf"/>
</dbReference>
<keyword evidence="3" id="KW-1185">Reference proteome</keyword>
<reference evidence="2" key="1">
    <citation type="submission" date="2022-11" db="EMBL/GenBank/DDBJ databases">
        <title>Nonomuraea corallina sp. nov., a new species of the genus Nonomuraea isolated from sea side sediment in Thai sea.</title>
        <authorList>
            <person name="Ngamcharungchit C."/>
            <person name="Matsumoto A."/>
            <person name="Suriyachadkun C."/>
            <person name="Panbangred W."/>
            <person name="Inahashi Y."/>
            <person name="Intra B."/>
        </authorList>
    </citation>
    <scope>NUCLEOTIDE SEQUENCE</scope>
    <source>
        <strain evidence="2">MCN248</strain>
    </source>
</reference>